<dbReference type="InterPro" id="IPR009056">
    <property type="entry name" value="Cyt_c-like_dom"/>
</dbReference>
<keyword evidence="7" id="KW-0732">Signal</keyword>
<dbReference type="Gene3D" id="1.10.760.10">
    <property type="entry name" value="Cytochrome c-like domain"/>
    <property type="match status" value="2"/>
</dbReference>
<dbReference type="AlphaFoldDB" id="A0A254TJ98"/>
<dbReference type="InterPro" id="IPR036909">
    <property type="entry name" value="Cyt_c-like_dom_sf"/>
</dbReference>
<dbReference type="PANTHER" id="PTHR33751:SF13">
    <property type="entry name" value="CYTOCHROME BC1 COMPLEX CYTOCHROME C SUBUNIT"/>
    <property type="match status" value="1"/>
</dbReference>
<evidence type="ECO:0000256" key="1">
    <source>
        <dbReference type="ARBA" id="ARBA00022448"/>
    </source>
</evidence>
<accession>A0A254TJ98</accession>
<feature type="signal peptide" evidence="7">
    <location>
        <begin position="1"/>
        <end position="17"/>
    </location>
</feature>
<feature type="chain" id="PRO_5012965287" evidence="7">
    <location>
        <begin position="18"/>
        <end position="347"/>
    </location>
</feature>
<dbReference type="PROSITE" id="PS51257">
    <property type="entry name" value="PROKAR_LIPOPROTEIN"/>
    <property type="match status" value="1"/>
</dbReference>
<evidence type="ECO:0000313" key="9">
    <source>
        <dbReference type="EMBL" id="OWW22696.1"/>
    </source>
</evidence>
<dbReference type="PANTHER" id="PTHR33751">
    <property type="entry name" value="CBB3-TYPE CYTOCHROME C OXIDASE SUBUNIT FIXP"/>
    <property type="match status" value="1"/>
</dbReference>
<dbReference type="GO" id="GO:0020037">
    <property type="term" value="F:heme binding"/>
    <property type="evidence" value="ECO:0007669"/>
    <property type="project" value="InterPro"/>
</dbReference>
<dbReference type="OrthoDB" id="9765171at2"/>
<dbReference type="Pfam" id="PF13442">
    <property type="entry name" value="Cytochrome_CBB3"/>
    <property type="match status" value="2"/>
</dbReference>
<dbReference type="SUPFAM" id="SSF46626">
    <property type="entry name" value="Cytochrome c"/>
    <property type="match status" value="2"/>
</dbReference>
<feature type="domain" description="Cytochrome c" evidence="8">
    <location>
        <begin position="37"/>
        <end position="124"/>
    </location>
</feature>
<keyword evidence="3 6" id="KW-0479">Metal-binding</keyword>
<keyword evidence="10" id="KW-1185">Reference proteome</keyword>
<keyword evidence="2 6" id="KW-0349">Heme</keyword>
<evidence type="ECO:0000256" key="3">
    <source>
        <dbReference type="ARBA" id="ARBA00022723"/>
    </source>
</evidence>
<comment type="caution">
    <text evidence="9">The sequence shown here is derived from an EMBL/GenBank/DDBJ whole genome shotgun (WGS) entry which is preliminary data.</text>
</comment>
<organism evidence="9 10">
    <name type="scientific">Noviherbaspirillum denitrificans</name>
    <dbReference type="NCBI Taxonomy" id="1968433"/>
    <lineage>
        <taxon>Bacteria</taxon>
        <taxon>Pseudomonadati</taxon>
        <taxon>Pseudomonadota</taxon>
        <taxon>Betaproteobacteria</taxon>
        <taxon>Burkholderiales</taxon>
        <taxon>Oxalobacteraceae</taxon>
        <taxon>Noviherbaspirillum</taxon>
    </lineage>
</organism>
<dbReference type="Proteomes" id="UP000197535">
    <property type="component" value="Unassembled WGS sequence"/>
</dbReference>
<keyword evidence="4" id="KW-0249">Electron transport</keyword>
<evidence type="ECO:0000256" key="6">
    <source>
        <dbReference type="PROSITE-ProRule" id="PRU00433"/>
    </source>
</evidence>
<dbReference type="InterPro" id="IPR050597">
    <property type="entry name" value="Cytochrome_c_Oxidase_Subunit"/>
</dbReference>
<dbReference type="PRINTS" id="PR00605">
    <property type="entry name" value="CYTCHROMECIC"/>
</dbReference>
<evidence type="ECO:0000256" key="4">
    <source>
        <dbReference type="ARBA" id="ARBA00022982"/>
    </source>
</evidence>
<sequence>MRLLALLGLLLSLAACSDQPAPQAAAKAAPEPAPRQEVLDLGRKVYNFRCYFCHGYSGNAQTLASTYLTPRPRDFTKLSLDQLSREKMLETVTHGRPGTAMKGFNDILAPHEIAAVTDFVRQEFMVSKARNTAYHTKENGWADHERYAPAFPFATGQITLDTPSDKLTAEQRAGRKLFMTACISCHDRAKVNNEGIPWDSRALSYPRMGFQPGDWPPKQVDGVSSATPYHIHDRVPKVAGLTAKEKKGEGLFQQNCAFCHAADGTGRNWIGTFLEPHPRDLTAPEFMSTMTTGRLANVIKEGLPNTSMPAWKSVLNDSDIEALIAYISRAFHPVAAGPAPAPTAKAP</sequence>
<protein>
    <submittedName>
        <fullName evidence="9">Cytochrome c class I</fullName>
    </submittedName>
</protein>
<dbReference type="EMBL" id="LSTO01000001">
    <property type="protein sequence ID" value="OWW22696.1"/>
    <property type="molecule type" value="Genomic_DNA"/>
</dbReference>
<dbReference type="GO" id="GO:0005506">
    <property type="term" value="F:iron ion binding"/>
    <property type="evidence" value="ECO:0007669"/>
    <property type="project" value="InterPro"/>
</dbReference>
<evidence type="ECO:0000256" key="7">
    <source>
        <dbReference type="SAM" id="SignalP"/>
    </source>
</evidence>
<keyword evidence="1" id="KW-0813">Transport</keyword>
<evidence type="ECO:0000256" key="2">
    <source>
        <dbReference type="ARBA" id="ARBA00022617"/>
    </source>
</evidence>
<proteinExistence type="predicted"/>
<dbReference type="RefSeq" id="WP_088709510.1">
    <property type="nucleotide sequence ID" value="NZ_LSTO01000001.1"/>
</dbReference>
<feature type="domain" description="Cytochrome c" evidence="8">
    <location>
        <begin position="243"/>
        <end position="331"/>
    </location>
</feature>
<dbReference type="PROSITE" id="PS51007">
    <property type="entry name" value="CYTC"/>
    <property type="match status" value="2"/>
</dbReference>
<dbReference type="InterPro" id="IPR008168">
    <property type="entry name" value="Cyt_C_IC"/>
</dbReference>
<name>A0A254TJ98_9BURK</name>
<evidence type="ECO:0000313" key="10">
    <source>
        <dbReference type="Proteomes" id="UP000197535"/>
    </source>
</evidence>
<keyword evidence="5 6" id="KW-0408">Iron</keyword>
<evidence type="ECO:0000259" key="8">
    <source>
        <dbReference type="PROSITE" id="PS51007"/>
    </source>
</evidence>
<dbReference type="GO" id="GO:0009055">
    <property type="term" value="F:electron transfer activity"/>
    <property type="evidence" value="ECO:0007669"/>
    <property type="project" value="InterPro"/>
</dbReference>
<evidence type="ECO:0000256" key="5">
    <source>
        <dbReference type="ARBA" id="ARBA00023004"/>
    </source>
</evidence>
<reference evidence="9 10" key="1">
    <citation type="submission" date="2016-02" db="EMBL/GenBank/DDBJ databases">
        <authorList>
            <person name="Wen L."/>
            <person name="He K."/>
            <person name="Yang H."/>
        </authorList>
    </citation>
    <scope>NUCLEOTIDE SEQUENCE [LARGE SCALE GENOMIC DNA]</scope>
    <source>
        <strain evidence="9 10">TSA40</strain>
    </source>
</reference>
<gene>
    <name evidence="9" type="ORF">AYR66_27545</name>
</gene>